<dbReference type="EMBL" id="BGPR01022716">
    <property type="protein sequence ID" value="GBN89305.1"/>
    <property type="molecule type" value="Genomic_DNA"/>
</dbReference>
<dbReference type="SUPFAM" id="SSF56672">
    <property type="entry name" value="DNA/RNA polymerases"/>
    <property type="match status" value="1"/>
</dbReference>
<evidence type="ECO:0000313" key="3">
    <source>
        <dbReference type="Proteomes" id="UP000499080"/>
    </source>
</evidence>
<dbReference type="Gene3D" id="3.30.559.10">
    <property type="entry name" value="Chloramphenicol acetyltransferase-like domain"/>
    <property type="match status" value="1"/>
</dbReference>
<name>A0A4Y2SQP2_ARAVE</name>
<protein>
    <submittedName>
        <fullName evidence="2">Retrovirus-related Pol polyprotein from transposon TNT 1-94</fullName>
    </submittedName>
</protein>
<dbReference type="Pfam" id="PF00755">
    <property type="entry name" value="Carn_acyltransf"/>
    <property type="match status" value="1"/>
</dbReference>
<accession>A0A4Y2SQP2</accession>
<dbReference type="InterPro" id="IPR039551">
    <property type="entry name" value="Cho/carn_acyl_trans"/>
</dbReference>
<evidence type="ECO:0000259" key="1">
    <source>
        <dbReference type="Pfam" id="PF00755"/>
    </source>
</evidence>
<dbReference type="SUPFAM" id="SSF52777">
    <property type="entry name" value="CoA-dependent acyltransferases"/>
    <property type="match status" value="1"/>
</dbReference>
<dbReference type="AlphaFoldDB" id="A0A4Y2SQP2"/>
<dbReference type="Proteomes" id="UP000499080">
    <property type="component" value="Unassembled WGS sequence"/>
</dbReference>
<gene>
    <name evidence="2" type="primary">POLX_2244</name>
    <name evidence="2" type="ORF">AVEN_263299_1</name>
</gene>
<comment type="caution">
    <text evidence="2">The sequence shown here is derived from an EMBL/GenBank/DDBJ whole genome shotgun (WGS) entry which is preliminary data.</text>
</comment>
<keyword evidence="3" id="KW-1185">Reference proteome</keyword>
<organism evidence="2 3">
    <name type="scientific">Araneus ventricosus</name>
    <name type="common">Orbweaver spider</name>
    <name type="synonym">Epeira ventricosa</name>
    <dbReference type="NCBI Taxonomy" id="182803"/>
    <lineage>
        <taxon>Eukaryota</taxon>
        <taxon>Metazoa</taxon>
        <taxon>Ecdysozoa</taxon>
        <taxon>Arthropoda</taxon>
        <taxon>Chelicerata</taxon>
        <taxon>Arachnida</taxon>
        <taxon>Araneae</taxon>
        <taxon>Araneomorphae</taxon>
        <taxon>Entelegynae</taxon>
        <taxon>Araneoidea</taxon>
        <taxon>Araneidae</taxon>
        <taxon>Araneus</taxon>
    </lineage>
</organism>
<sequence>MQDAKTVKTPLDPSVKLTKEMCPKTEAEKAEMPLYPYRSLIGSLMYFDICTRPDICQTVSYLNQFNENPVMPHWTAAKRALKYLKGTKNRGLTFRPTKRSLVGFADADWASDITDRKSYSCCVLKFADGAISWEFKKQHCVALSSTKAEYIALSECAKEIVHLHRFLNELYYSVDETPTVVFSDSQTAQKLVQNPIFHSCTKHIDTRCQYIREVYERGEIKINYIPSGKMAADILTTKILRFQKHDNCCKLIGFNVINSPHNQAGILDTKKFPEYVCLGGGFGLVANDGYGVSYDIASEDVMFFHVSSKRTSPETDTARFIGLLAKSLQDVKQIFFDSQT</sequence>
<dbReference type="InterPro" id="IPR043502">
    <property type="entry name" value="DNA/RNA_pol_sf"/>
</dbReference>
<evidence type="ECO:0000313" key="2">
    <source>
        <dbReference type="EMBL" id="GBN89305.1"/>
    </source>
</evidence>
<dbReference type="GO" id="GO:0071897">
    <property type="term" value="P:DNA biosynthetic process"/>
    <property type="evidence" value="ECO:0007669"/>
    <property type="project" value="UniProtKB-ARBA"/>
</dbReference>
<dbReference type="CDD" id="cd09272">
    <property type="entry name" value="RNase_HI_RT_Ty1"/>
    <property type="match status" value="1"/>
</dbReference>
<dbReference type="OrthoDB" id="434790at2759"/>
<dbReference type="PANTHER" id="PTHR11439">
    <property type="entry name" value="GAG-POL-RELATED RETROTRANSPOSON"/>
    <property type="match status" value="1"/>
</dbReference>
<feature type="domain" description="Choline/carnitine acyltransferase" evidence="1">
    <location>
        <begin position="266"/>
        <end position="324"/>
    </location>
</feature>
<dbReference type="PANTHER" id="PTHR11439:SF483">
    <property type="entry name" value="PEPTIDE SYNTHASE GLIP-LIKE, PUTATIVE (AFU_ORTHOLOGUE AFUA_3G12920)-RELATED"/>
    <property type="match status" value="1"/>
</dbReference>
<reference evidence="2 3" key="1">
    <citation type="journal article" date="2019" name="Sci. Rep.">
        <title>Orb-weaving spider Araneus ventricosus genome elucidates the spidroin gene catalogue.</title>
        <authorList>
            <person name="Kono N."/>
            <person name="Nakamura H."/>
            <person name="Ohtoshi R."/>
            <person name="Moran D.A.P."/>
            <person name="Shinohara A."/>
            <person name="Yoshida Y."/>
            <person name="Fujiwara M."/>
            <person name="Mori M."/>
            <person name="Tomita M."/>
            <person name="Arakawa K."/>
        </authorList>
    </citation>
    <scope>NUCLEOTIDE SEQUENCE [LARGE SCALE GENOMIC DNA]</scope>
</reference>
<dbReference type="InterPro" id="IPR023213">
    <property type="entry name" value="CAT-like_dom_sf"/>
</dbReference>
<proteinExistence type="predicted"/>